<sequence>MTTLAELSPAALLAAEEAGVRERRLAEVESAERLLAWCDLHSVDPRSQPGTPPVEHGGDRLVAVGGEGTPDVAELCFAEFAIAAHAGVIATTNRAADLLDLRHRLPRLHDATRQLRLDLWVARKVASMSRRLTRAQATLVDIAVAAAADESPSRILTIAEAKVIEADVEAHRRRVEDDVARTGVWVRRKRTGARVDPLIPEADVQAVTMRLSTAGAEALDETLDHLAGLLADQRAPTGGDDSTLDRLRARAAELLADPAAAARLLAGPDRADDVATARPRRKAVTIVVHLHQDVLAGACDGVARVDGIGPLLMEQVSALARGRDVTVLPVVDLNHGSAVNGYEHPVACRLRTLLRTSRDVFPHSSRLGVHRLDHDHATPYVPPDAGGPPGQTGDHNDAPLARREHRAKTHLGYRVRQLGLGAYRWETPHGLARVVTGSGTRPVELIRTSDGAAVGEIYGGRACLVTPGGGPPGVLAHDPQACACITCLTRV</sequence>
<name>A0ABN2BNW3_9ACTN</name>
<evidence type="ECO:0000313" key="2">
    <source>
        <dbReference type="EMBL" id="GAA1542905.1"/>
    </source>
</evidence>
<protein>
    <recommendedName>
        <fullName evidence="4">DUF222 domain-containing protein</fullName>
    </recommendedName>
</protein>
<dbReference type="RefSeq" id="WP_141002851.1">
    <property type="nucleotide sequence ID" value="NZ_BAAAOR010000039.1"/>
</dbReference>
<feature type="region of interest" description="Disordered" evidence="1">
    <location>
        <begin position="373"/>
        <end position="398"/>
    </location>
</feature>
<comment type="caution">
    <text evidence="2">The sequence shown here is derived from an EMBL/GenBank/DDBJ whole genome shotgun (WGS) entry which is preliminary data.</text>
</comment>
<dbReference type="Proteomes" id="UP001500842">
    <property type="component" value="Unassembled WGS sequence"/>
</dbReference>
<reference evidence="2 3" key="1">
    <citation type="journal article" date="2019" name="Int. J. Syst. Evol. Microbiol.">
        <title>The Global Catalogue of Microorganisms (GCM) 10K type strain sequencing project: providing services to taxonomists for standard genome sequencing and annotation.</title>
        <authorList>
            <consortium name="The Broad Institute Genomics Platform"/>
            <consortium name="The Broad Institute Genome Sequencing Center for Infectious Disease"/>
            <person name="Wu L."/>
            <person name="Ma J."/>
        </authorList>
    </citation>
    <scope>NUCLEOTIDE SEQUENCE [LARGE SCALE GENOMIC DNA]</scope>
    <source>
        <strain evidence="2 3">JCM 14942</strain>
    </source>
</reference>
<proteinExistence type="predicted"/>
<keyword evidence="3" id="KW-1185">Reference proteome</keyword>
<organism evidence="2 3">
    <name type="scientific">Nocardioides humi</name>
    <dbReference type="NCBI Taxonomy" id="449461"/>
    <lineage>
        <taxon>Bacteria</taxon>
        <taxon>Bacillati</taxon>
        <taxon>Actinomycetota</taxon>
        <taxon>Actinomycetes</taxon>
        <taxon>Propionibacteriales</taxon>
        <taxon>Nocardioidaceae</taxon>
        <taxon>Nocardioides</taxon>
    </lineage>
</organism>
<dbReference type="EMBL" id="BAAAOR010000039">
    <property type="protein sequence ID" value="GAA1542905.1"/>
    <property type="molecule type" value="Genomic_DNA"/>
</dbReference>
<evidence type="ECO:0000313" key="3">
    <source>
        <dbReference type="Proteomes" id="UP001500842"/>
    </source>
</evidence>
<accession>A0ABN2BNW3</accession>
<evidence type="ECO:0008006" key="4">
    <source>
        <dbReference type="Google" id="ProtNLM"/>
    </source>
</evidence>
<gene>
    <name evidence="2" type="ORF">GCM10009788_51860</name>
</gene>
<evidence type="ECO:0000256" key="1">
    <source>
        <dbReference type="SAM" id="MobiDB-lite"/>
    </source>
</evidence>